<dbReference type="CDD" id="cd11615">
    <property type="entry name" value="SAF_NeuB_like"/>
    <property type="match status" value="1"/>
</dbReference>
<dbReference type="PANTHER" id="PTHR42966">
    <property type="entry name" value="N-ACETYLNEURAMINATE SYNTHASE"/>
    <property type="match status" value="1"/>
</dbReference>
<dbReference type="InterPro" id="IPR013132">
    <property type="entry name" value="PseI/NeuA/B-like_N"/>
</dbReference>
<sequence>MFDKSRCYIIAEAGVNHNGKLDLALKLCDAAKNSGADAVKFQTWKTENIITRNVEQAQYQIENTGVTESQFDMLKKIELPYDAFTKIKEHCDQIGITFISTADDSESLDFLIRLGIPFIKIGSGDIGNVSYLKEIGSKKLPILLSTGMSNLADIDISLRALREGGASDITLLHCTTSYPCPHDKVNLKAMNTIGEAFHLPVGYSDHTIGPEASIAAVTMGACVIEKHFTLDCQMEGPDHLASTEPGPFKDMVESIRKTEALLGDGIKEPTPEEKEISKVVTKRVVALTNIAKGDTFSESNICVKRNDIGELAREYYKVIGRKALKDYIPDEGIEI</sequence>
<gene>
    <name evidence="3" type="ORF">SAMN02745229_01853</name>
</gene>
<dbReference type="RefSeq" id="WP_073387205.1">
    <property type="nucleotide sequence ID" value="NZ_FQXK01000014.1"/>
</dbReference>
<feature type="domain" description="SAF" evidence="2">
    <location>
        <begin position="284"/>
        <end position="331"/>
    </location>
</feature>
<dbReference type="Gene3D" id="3.90.1210.10">
    <property type="entry name" value="Antifreeze-like/N-acetylneuraminic acid synthase C-terminal domain"/>
    <property type="match status" value="1"/>
</dbReference>
<dbReference type="InterPro" id="IPR036732">
    <property type="entry name" value="AFP_Neu5c_C_sf"/>
</dbReference>
<dbReference type="GeneID" id="89508421"/>
<name>A0A1M5Z032_BUTFI</name>
<dbReference type="EMBL" id="FQXK01000014">
    <property type="protein sequence ID" value="SHI17428.1"/>
    <property type="molecule type" value="Genomic_DNA"/>
</dbReference>
<dbReference type="PANTHER" id="PTHR42966:SF1">
    <property type="entry name" value="SIALIC ACID SYNTHASE"/>
    <property type="match status" value="1"/>
</dbReference>
<dbReference type="SUPFAM" id="SSF51569">
    <property type="entry name" value="Aldolase"/>
    <property type="match status" value="1"/>
</dbReference>
<dbReference type="Pfam" id="PF03102">
    <property type="entry name" value="NeuB"/>
    <property type="match status" value="1"/>
</dbReference>
<keyword evidence="4" id="KW-1185">Reference proteome</keyword>
<dbReference type="Proteomes" id="UP000184278">
    <property type="component" value="Unassembled WGS sequence"/>
</dbReference>
<dbReference type="Gene3D" id="3.20.20.70">
    <property type="entry name" value="Aldolase class I"/>
    <property type="match status" value="1"/>
</dbReference>
<reference evidence="4" key="1">
    <citation type="submission" date="2016-11" db="EMBL/GenBank/DDBJ databases">
        <authorList>
            <person name="Varghese N."/>
            <person name="Submissions S."/>
        </authorList>
    </citation>
    <scope>NUCLEOTIDE SEQUENCE [LARGE SCALE GENOMIC DNA]</scope>
    <source>
        <strain evidence="4">DSM 3071</strain>
    </source>
</reference>
<dbReference type="GO" id="GO:0016051">
    <property type="term" value="P:carbohydrate biosynthetic process"/>
    <property type="evidence" value="ECO:0007669"/>
    <property type="project" value="InterPro"/>
</dbReference>
<protein>
    <submittedName>
        <fullName evidence="3">N-acetylneuraminate synthase</fullName>
    </submittedName>
</protein>
<dbReference type="InterPro" id="IPR013974">
    <property type="entry name" value="SAF"/>
</dbReference>
<dbReference type="NCBIfam" id="TIGR03569">
    <property type="entry name" value="NeuB_NnaB"/>
    <property type="match status" value="1"/>
</dbReference>
<dbReference type="GO" id="GO:0047444">
    <property type="term" value="F:N-acylneuraminate-9-phosphate synthase activity"/>
    <property type="evidence" value="ECO:0007669"/>
    <property type="project" value="TreeGrafter"/>
</dbReference>
<evidence type="ECO:0000259" key="2">
    <source>
        <dbReference type="Pfam" id="PF08666"/>
    </source>
</evidence>
<dbReference type="STRING" id="1121131.SAMN02745229_01853"/>
<dbReference type="InterPro" id="IPR057736">
    <property type="entry name" value="SAF_PseI/NeuA/NeuB"/>
</dbReference>
<dbReference type="Pfam" id="PF08666">
    <property type="entry name" value="SAF"/>
    <property type="match status" value="1"/>
</dbReference>
<dbReference type="OrthoDB" id="9814210at2"/>
<dbReference type="InterPro" id="IPR020007">
    <property type="entry name" value="NeuB/NeuA"/>
</dbReference>
<dbReference type="AlphaFoldDB" id="A0A1M5Z032"/>
<evidence type="ECO:0000259" key="1">
    <source>
        <dbReference type="Pfam" id="PF03102"/>
    </source>
</evidence>
<feature type="domain" description="PseI/NeuA/B-like" evidence="1">
    <location>
        <begin position="28"/>
        <end position="267"/>
    </location>
</feature>
<accession>A0A1M5Z032</accession>
<organism evidence="3 4">
    <name type="scientific">Butyrivibrio fibrisolvens DSM 3071</name>
    <dbReference type="NCBI Taxonomy" id="1121131"/>
    <lineage>
        <taxon>Bacteria</taxon>
        <taxon>Bacillati</taxon>
        <taxon>Bacillota</taxon>
        <taxon>Clostridia</taxon>
        <taxon>Lachnospirales</taxon>
        <taxon>Lachnospiraceae</taxon>
        <taxon>Butyrivibrio</taxon>
    </lineage>
</organism>
<dbReference type="InterPro" id="IPR013785">
    <property type="entry name" value="Aldolase_TIM"/>
</dbReference>
<proteinExistence type="predicted"/>
<dbReference type="SUPFAM" id="SSF51269">
    <property type="entry name" value="AFP III-like domain"/>
    <property type="match status" value="1"/>
</dbReference>
<evidence type="ECO:0000313" key="3">
    <source>
        <dbReference type="EMBL" id="SHI17428.1"/>
    </source>
</evidence>
<dbReference type="InterPro" id="IPR051690">
    <property type="entry name" value="PseI-like"/>
</dbReference>
<evidence type="ECO:0000313" key="4">
    <source>
        <dbReference type="Proteomes" id="UP000184278"/>
    </source>
</evidence>